<dbReference type="Proteomes" id="UP000447873">
    <property type="component" value="Unassembled WGS sequence"/>
</dbReference>
<sequence length="62" mass="7023">MKIHNVVSVAQLEPAPPGDNPYRRDPYLELGLEEVDDKGIPVYTIEKLLDKRVNSNGITQYL</sequence>
<evidence type="ECO:0000313" key="1">
    <source>
        <dbReference type="EMBL" id="KAE9962910.1"/>
    </source>
</evidence>
<name>A0A8H3U4I0_VENIN</name>
<proteinExistence type="predicted"/>
<organism evidence="1 2">
    <name type="scientific">Venturia inaequalis</name>
    <name type="common">Apple scab fungus</name>
    <dbReference type="NCBI Taxonomy" id="5025"/>
    <lineage>
        <taxon>Eukaryota</taxon>
        <taxon>Fungi</taxon>
        <taxon>Dikarya</taxon>
        <taxon>Ascomycota</taxon>
        <taxon>Pezizomycotina</taxon>
        <taxon>Dothideomycetes</taxon>
        <taxon>Pleosporomycetidae</taxon>
        <taxon>Venturiales</taxon>
        <taxon>Venturiaceae</taxon>
        <taxon>Venturia</taxon>
    </lineage>
</organism>
<accession>A0A8H3U4I0</accession>
<comment type="caution">
    <text evidence="1">The sequence shown here is derived from an EMBL/GenBank/DDBJ whole genome shotgun (WGS) entry which is preliminary data.</text>
</comment>
<gene>
    <name evidence="1" type="ORF">EG328_011926</name>
</gene>
<protein>
    <submittedName>
        <fullName evidence="1">Uncharacterized protein</fullName>
    </submittedName>
</protein>
<dbReference type="EMBL" id="WNWS01000955">
    <property type="protein sequence ID" value="KAE9962910.1"/>
    <property type="molecule type" value="Genomic_DNA"/>
</dbReference>
<evidence type="ECO:0000313" key="2">
    <source>
        <dbReference type="Proteomes" id="UP000447873"/>
    </source>
</evidence>
<reference evidence="1 2" key="1">
    <citation type="submission" date="2018-12" db="EMBL/GenBank/DDBJ databases">
        <title>Venturia inaequalis Genome Resource.</title>
        <authorList>
            <person name="Lichtner F.J."/>
        </authorList>
    </citation>
    <scope>NUCLEOTIDE SEQUENCE [LARGE SCALE GENOMIC DNA]</scope>
    <source>
        <strain evidence="1 2">120213</strain>
    </source>
</reference>
<dbReference type="AlphaFoldDB" id="A0A8H3U4I0"/>